<evidence type="ECO:0000256" key="4">
    <source>
        <dbReference type="ARBA" id="ARBA00022692"/>
    </source>
</evidence>
<dbReference type="Proteomes" id="UP001627154">
    <property type="component" value="Unassembled WGS sequence"/>
</dbReference>
<name>A0ABD2XAD1_9HYME</name>
<evidence type="ECO:0000256" key="5">
    <source>
        <dbReference type="ARBA" id="ARBA00022725"/>
    </source>
</evidence>
<keyword evidence="3" id="KW-0716">Sensory transduction</keyword>
<protein>
    <recommendedName>
        <fullName evidence="13">Odorant receptor</fullName>
    </recommendedName>
</protein>
<keyword evidence="8" id="KW-0675">Receptor</keyword>
<keyword evidence="4 10" id="KW-0812">Transmembrane</keyword>
<dbReference type="PANTHER" id="PTHR21137:SF35">
    <property type="entry name" value="ODORANT RECEPTOR 19A-RELATED"/>
    <property type="match status" value="1"/>
</dbReference>
<evidence type="ECO:0008006" key="13">
    <source>
        <dbReference type="Google" id="ProtNLM"/>
    </source>
</evidence>
<evidence type="ECO:0000256" key="6">
    <source>
        <dbReference type="ARBA" id="ARBA00022989"/>
    </source>
</evidence>
<dbReference type="PANTHER" id="PTHR21137">
    <property type="entry name" value="ODORANT RECEPTOR"/>
    <property type="match status" value="1"/>
</dbReference>
<gene>
    <name evidence="11" type="ORF">TKK_004760</name>
</gene>
<dbReference type="AlphaFoldDB" id="A0ABD2XAD1"/>
<keyword evidence="7 10" id="KW-0472">Membrane</keyword>
<feature type="transmembrane region" description="Helical" evidence="10">
    <location>
        <begin position="117"/>
        <end position="143"/>
    </location>
</feature>
<evidence type="ECO:0000256" key="3">
    <source>
        <dbReference type="ARBA" id="ARBA00022606"/>
    </source>
</evidence>
<proteinExistence type="predicted"/>
<dbReference type="GO" id="GO:0005886">
    <property type="term" value="C:plasma membrane"/>
    <property type="evidence" value="ECO:0007669"/>
    <property type="project" value="UniProtKB-SubCell"/>
</dbReference>
<evidence type="ECO:0000256" key="8">
    <source>
        <dbReference type="ARBA" id="ARBA00023170"/>
    </source>
</evidence>
<dbReference type="GO" id="GO:0007608">
    <property type="term" value="P:sensory perception of smell"/>
    <property type="evidence" value="ECO:0007669"/>
    <property type="project" value="UniProtKB-KW"/>
</dbReference>
<keyword evidence="12" id="KW-1185">Reference proteome</keyword>
<comment type="caution">
    <text evidence="11">The sequence shown here is derived from an EMBL/GenBank/DDBJ whole genome shotgun (WGS) entry which is preliminary data.</text>
</comment>
<sequence length="286" mass="32603">MYIMYYLKYGLILLDSWPGVDSAKLCNVLVALSCASLCFQFWDAAAVFHDLDALLTNMETSIGVLSSVLKIVAFRKQSGSTKKMVKMSIEEHVEKNAANPNSKIGKSKSNNENAVRLILQILLVSYFVLALSYLAVSLVSYALGSSEERVFVLPSMYFIPSPRESPAFELLWIYQFVVILFLVLGQCITDSFLIILNLSIENDLRECSFYNFQEKEQNLVRYMLLRAQNSNTLEIGKFGNLSLFSLTMVKLDYFNAQPMTLIFYLYFQIIKRSFSYLSLLRATQKS</sequence>
<dbReference type="InterPro" id="IPR004117">
    <property type="entry name" value="7tm6_olfct_rcpt"/>
</dbReference>
<evidence type="ECO:0000256" key="1">
    <source>
        <dbReference type="ARBA" id="ARBA00004651"/>
    </source>
</evidence>
<accession>A0ABD2XAD1</accession>
<comment type="subcellular location">
    <subcellularLocation>
        <location evidence="1">Cell membrane</location>
        <topology evidence="1">Multi-pass membrane protein</topology>
    </subcellularLocation>
</comment>
<evidence type="ECO:0000256" key="9">
    <source>
        <dbReference type="ARBA" id="ARBA00023224"/>
    </source>
</evidence>
<evidence type="ECO:0000313" key="11">
    <source>
        <dbReference type="EMBL" id="KAL3402227.1"/>
    </source>
</evidence>
<organism evidence="11 12">
    <name type="scientific">Trichogramma kaykai</name>
    <dbReference type="NCBI Taxonomy" id="54128"/>
    <lineage>
        <taxon>Eukaryota</taxon>
        <taxon>Metazoa</taxon>
        <taxon>Ecdysozoa</taxon>
        <taxon>Arthropoda</taxon>
        <taxon>Hexapoda</taxon>
        <taxon>Insecta</taxon>
        <taxon>Pterygota</taxon>
        <taxon>Neoptera</taxon>
        <taxon>Endopterygota</taxon>
        <taxon>Hymenoptera</taxon>
        <taxon>Apocrita</taxon>
        <taxon>Proctotrupomorpha</taxon>
        <taxon>Chalcidoidea</taxon>
        <taxon>Trichogrammatidae</taxon>
        <taxon>Trichogramma</taxon>
    </lineage>
</organism>
<evidence type="ECO:0000256" key="2">
    <source>
        <dbReference type="ARBA" id="ARBA00022475"/>
    </source>
</evidence>
<keyword evidence="2" id="KW-1003">Cell membrane</keyword>
<keyword evidence="9" id="KW-0807">Transducer</keyword>
<feature type="transmembrane region" description="Helical" evidence="10">
    <location>
        <begin position="172"/>
        <end position="196"/>
    </location>
</feature>
<dbReference type="Pfam" id="PF02949">
    <property type="entry name" value="7tm_6"/>
    <property type="match status" value="1"/>
</dbReference>
<reference evidence="11 12" key="1">
    <citation type="journal article" date="2024" name="bioRxiv">
        <title>A reference genome for Trichogramma kaykai: A tiny desert-dwelling parasitoid wasp with competing sex-ratio distorters.</title>
        <authorList>
            <person name="Culotta J."/>
            <person name="Lindsey A.R."/>
        </authorList>
    </citation>
    <scope>NUCLEOTIDE SEQUENCE [LARGE SCALE GENOMIC DNA]</scope>
    <source>
        <strain evidence="11 12">KSX58</strain>
    </source>
</reference>
<keyword evidence="5" id="KW-0552">Olfaction</keyword>
<evidence type="ECO:0000313" key="12">
    <source>
        <dbReference type="Proteomes" id="UP001627154"/>
    </source>
</evidence>
<evidence type="ECO:0000256" key="10">
    <source>
        <dbReference type="SAM" id="Phobius"/>
    </source>
</evidence>
<dbReference type="GO" id="GO:0007165">
    <property type="term" value="P:signal transduction"/>
    <property type="evidence" value="ECO:0007669"/>
    <property type="project" value="UniProtKB-KW"/>
</dbReference>
<keyword evidence="6 10" id="KW-1133">Transmembrane helix</keyword>
<evidence type="ECO:0000256" key="7">
    <source>
        <dbReference type="ARBA" id="ARBA00023136"/>
    </source>
</evidence>
<dbReference type="EMBL" id="JBJJXI010000037">
    <property type="protein sequence ID" value="KAL3402227.1"/>
    <property type="molecule type" value="Genomic_DNA"/>
</dbReference>